<dbReference type="InterPro" id="IPR036441">
    <property type="entry name" value="DHquinase_II_sf"/>
</dbReference>
<protein>
    <recommendedName>
        <fullName evidence="6 8">3-dehydroquinate dehydratase</fullName>
        <shortName evidence="8">3-dehydroquinase</shortName>
        <ecNumber evidence="6 8">4.2.1.10</ecNumber>
    </recommendedName>
    <alternativeName>
        <fullName evidence="8">Type II DHQase</fullName>
    </alternativeName>
</protein>
<dbReference type="Pfam" id="PF01220">
    <property type="entry name" value="DHquinase_II"/>
    <property type="match status" value="1"/>
</dbReference>
<comment type="caution">
    <text evidence="12">The sequence shown here is derived from an EMBL/GenBank/DDBJ whole genome shotgun (WGS) entry which is preliminary data.</text>
</comment>
<organism evidence="12 13">
    <name type="scientific">Hydrobacter penzbergensis</name>
    <dbReference type="NCBI Taxonomy" id="1235997"/>
    <lineage>
        <taxon>Bacteria</taxon>
        <taxon>Pseudomonadati</taxon>
        <taxon>Bacteroidota</taxon>
        <taxon>Chitinophagia</taxon>
        <taxon>Chitinophagales</taxon>
        <taxon>Chitinophagaceae</taxon>
        <taxon>Hydrobacter</taxon>
    </lineage>
</organism>
<name>A0A8X8ICT2_9BACT</name>
<dbReference type="HAMAP" id="MF_00169">
    <property type="entry name" value="AroQ"/>
    <property type="match status" value="1"/>
</dbReference>
<accession>A0A8X8ICT2</accession>
<dbReference type="PROSITE" id="PS01029">
    <property type="entry name" value="DEHYDROQUINASE_II"/>
    <property type="match status" value="1"/>
</dbReference>
<comment type="pathway">
    <text evidence="3 8">Metabolic intermediate biosynthesis; chorismate biosynthesis; chorismate from D-erythrose 4-phosphate and phosphoenolpyruvate: step 3/7.</text>
</comment>
<dbReference type="GO" id="GO:0019631">
    <property type="term" value="P:quinate catabolic process"/>
    <property type="evidence" value="ECO:0007669"/>
    <property type="project" value="TreeGrafter"/>
</dbReference>
<dbReference type="PANTHER" id="PTHR21272:SF3">
    <property type="entry name" value="CATABOLIC 3-DEHYDROQUINASE"/>
    <property type="match status" value="1"/>
</dbReference>
<feature type="active site" description="Proton acceptor" evidence="8 9">
    <location>
        <position position="22"/>
    </location>
</feature>
<comment type="catalytic activity">
    <reaction evidence="1 8">
        <text>3-dehydroquinate = 3-dehydroshikimate + H2O</text>
        <dbReference type="Rhea" id="RHEA:21096"/>
        <dbReference type="ChEBI" id="CHEBI:15377"/>
        <dbReference type="ChEBI" id="CHEBI:16630"/>
        <dbReference type="ChEBI" id="CHEBI:32364"/>
        <dbReference type="EC" id="4.2.1.10"/>
    </reaction>
</comment>
<dbReference type="GO" id="GO:0009073">
    <property type="term" value="P:aromatic amino acid family biosynthetic process"/>
    <property type="evidence" value="ECO:0007669"/>
    <property type="project" value="UniProtKB-KW"/>
</dbReference>
<dbReference type="NCBIfam" id="NF003807">
    <property type="entry name" value="PRK05395.1-4"/>
    <property type="match status" value="1"/>
</dbReference>
<feature type="binding site" evidence="8 10">
    <location>
        <position position="109"/>
    </location>
    <ligand>
        <name>substrate</name>
    </ligand>
</feature>
<feature type="binding site" evidence="8 10">
    <location>
        <position position="78"/>
    </location>
    <ligand>
        <name>substrate</name>
    </ligand>
</feature>
<evidence type="ECO:0000256" key="6">
    <source>
        <dbReference type="ARBA" id="ARBA00012060"/>
    </source>
</evidence>
<sequence length="144" mass="15908">MKIAIINGPNLNLLGKREKDIYGNQSFTDYLKELQHIFPNVELHYFQSNIEGELVDELQKAGYADFAGIVLNPAAYTHTSVAIGDAIAAINVPVVEVHISNVHAREEFRKLSHVSGKSAGSIFGLGLKGYELAIHWLIQHAQTK</sequence>
<dbReference type="EMBL" id="FNNO01000001">
    <property type="protein sequence ID" value="SDW11786.1"/>
    <property type="molecule type" value="Genomic_DNA"/>
</dbReference>
<dbReference type="CDD" id="cd00466">
    <property type="entry name" value="DHQase_II"/>
    <property type="match status" value="1"/>
</dbReference>
<evidence type="ECO:0000256" key="1">
    <source>
        <dbReference type="ARBA" id="ARBA00001864"/>
    </source>
</evidence>
<evidence type="ECO:0000256" key="4">
    <source>
        <dbReference type="ARBA" id="ARBA00011037"/>
    </source>
</evidence>
<feature type="active site" description="Proton donor" evidence="8 9">
    <location>
        <position position="98"/>
    </location>
</feature>
<dbReference type="EC" id="4.2.1.10" evidence="6 8"/>
<keyword evidence="8" id="KW-0057">Aromatic amino acid biosynthesis</keyword>
<dbReference type="Gene3D" id="3.40.50.9100">
    <property type="entry name" value="Dehydroquinase, class II"/>
    <property type="match status" value="1"/>
</dbReference>
<keyword evidence="7 8" id="KW-0456">Lyase</keyword>
<keyword evidence="8" id="KW-0028">Amino-acid biosynthesis</keyword>
<gene>
    <name evidence="8" type="primary">aroQ</name>
    <name evidence="12" type="ORF">SAMN05444410_101276</name>
</gene>
<evidence type="ECO:0000256" key="7">
    <source>
        <dbReference type="ARBA" id="ARBA00023239"/>
    </source>
</evidence>
<dbReference type="AlphaFoldDB" id="A0A8X8ICT2"/>
<dbReference type="GO" id="GO:0009423">
    <property type="term" value="P:chorismate biosynthetic process"/>
    <property type="evidence" value="ECO:0007669"/>
    <property type="project" value="UniProtKB-UniRule"/>
</dbReference>
<dbReference type="GO" id="GO:0008652">
    <property type="term" value="P:amino acid biosynthetic process"/>
    <property type="evidence" value="ECO:0007669"/>
    <property type="project" value="UniProtKB-KW"/>
</dbReference>
<comment type="function">
    <text evidence="2 8">Catalyzes a trans-dehydration via an enolate intermediate.</text>
</comment>
<evidence type="ECO:0000313" key="12">
    <source>
        <dbReference type="EMBL" id="SDW11786.1"/>
    </source>
</evidence>
<comment type="similarity">
    <text evidence="4 8">Belongs to the type-II 3-dehydroquinase family.</text>
</comment>
<dbReference type="PIRSF" id="PIRSF001399">
    <property type="entry name" value="DHquinase_II"/>
    <property type="match status" value="1"/>
</dbReference>
<evidence type="ECO:0000256" key="9">
    <source>
        <dbReference type="PIRSR" id="PIRSR001399-1"/>
    </source>
</evidence>
<dbReference type="NCBIfam" id="NF003805">
    <property type="entry name" value="PRK05395.1-2"/>
    <property type="match status" value="1"/>
</dbReference>
<evidence type="ECO:0000256" key="5">
    <source>
        <dbReference type="ARBA" id="ARBA00011193"/>
    </source>
</evidence>
<feature type="site" description="Transition state stabilizer" evidence="8 11">
    <location>
        <position position="17"/>
    </location>
</feature>
<evidence type="ECO:0000256" key="3">
    <source>
        <dbReference type="ARBA" id="ARBA00004902"/>
    </source>
</evidence>
<dbReference type="NCBIfam" id="NF003806">
    <property type="entry name" value="PRK05395.1-3"/>
    <property type="match status" value="1"/>
</dbReference>
<reference evidence="12 13" key="1">
    <citation type="submission" date="2016-10" db="EMBL/GenBank/DDBJ databases">
        <authorList>
            <person name="Varghese N."/>
            <person name="Submissions S."/>
        </authorList>
    </citation>
    <scope>NUCLEOTIDE SEQUENCE [LARGE SCALE GENOMIC DNA]</scope>
    <source>
        <strain evidence="12 13">DSM 25353</strain>
    </source>
</reference>
<dbReference type="InterPro" id="IPR018509">
    <property type="entry name" value="DHquinase_II_CS"/>
</dbReference>
<evidence type="ECO:0000256" key="11">
    <source>
        <dbReference type="PIRSR" id="PIRSR001399-3"/>
    </source>
</evidence>
<dbReference type="InterPro" id="IPR001874">
    <property type="entry name" value="DHquinase_II"/>
</dbReference>
<feature type="binding site" evidence="8 10">
    <location>
        <begin position="99"/>
        <end position="100"/>
    </location>
    <ligand>
        <name>substrate</name>
    </ligand>
</feature>
<evidence type="ECO:0000256" key="2">
    <source>
        <dbReference type="ARBA" id="ARBA00003924"/>
    </source>
</evidence>
<evidence type="ECO:0000313" key="13">
    <source>
        <dbReference type="Proteomes" id="UP000198711"/>
    </source>
</evidence>
<dbReference type="SUPFAM" id="SSF52304">
    <property type="entry name" value="Type II 3-dehydroquinate dehydratase"/>
    <property type="match status" value="1"/>
</dbReference>
<evidence type="ECO:0000256" key="10">
    <source>
        <dbReference type="PIRSR" id="PIRSR001399-2"/>
    </source>
</evidence>
<dbReference type="GO" id="GO:0003855">
    <property type="term" value="F:3-dehydroquinate dehydratase activity"/>
    <property type="evidence" value="ECO:0007669"/>
    <property type="project" value="UniProtKB-UniRule"/>
</dbReference>
<dbReference type="RefSeq" id="WP_092721442.1">
    <property type="nucleotide sequence ID" value="NZ_FNNO01000001.1"/>
</dbReference>
<comment type="subunit">
    <text evidence="5 8">Homododecamer.</text>
</comment>
<keyword evidence="13" id="KW-1185">Reference proteome</keyword>
<dbReference type="NCBIfam" id="TIGR01088">
    <property type="entry name" value="aroQ"/>
    <property type="match status" value="1"/>
</dbReference>
<proteinExistence type="inferred from homology"/>
<feature type="binding site" evidence="8 10">
    <location>
        <position position="85"/>
    </location>
    <ligand>
        <name>substrate</name>
    </ligand>
</feature>
<feature type="binding site" evidence="8 10">
    <location>
        <position position="72"/>
    </location>
    <ligand>
        <name>substrate</name>
    </ligand>
</feature>
<dbReference type="PANTHER" id="PTHR21272">
    <property type="entry name" value="CATABOLIC 3-DEHYDROQUINASE"/>
    <property type="match status" value="1"/>
</dbReference>
<evidence type="ECO:0000256" key="8">
    <source>
        <dbReference type="HAMAP-Rule" id="MF_00169"/>
    </source>
</evidence>
<dbReference type="Proteomes" id="UP000198711">
    <property type="component" value="Unassembled WGS sequence"/>
</dbReference>